<proteinExistence type="predicted"/>
<organism evidence="1 2">
    <name type="scientific">Escherichia phage IME267</name>
    <dbReference type="NCBI Taxonomy" id="2860374"/>
    <lineage>
        <taxon>Viruses</taxon>
        <taxon>Duplodnaviria</taxon>
        <taxon>Heunggongvirae</taxon>
        <taxon>Uroviricota</taxon>
        <taxon>Caudoviricetes</taxon>
        <taxon>Mktvariviridae</taxon>
        <taxon>Gordonclarkvirinae</taxon>
        <taxon>Suseptimavirus</taxon>
        <taxon>Suseptimavirus IME267</taxon>
    </lineage>
</organism>
<sequence>MAAEHDIGIREIIRLAIIDHPNSRDGLLLQISKCLNCDRDVAKELFYAFLYNAEDRFLNNKLRSACA</sequence>
<dbReference type="GeneID" id="77949569"/>
<protein>
    <submittedName>
        <fullName evidence="1">Uncharacterized protein</fullName>
    </submittedName>
</protein>
<dbReference type="KEGG" id="vg:77949569"/>
<evidence type="ECO:0000313" key="1">
    <source>
        <dbReference type="EMBL" id="QYC96981.1"/>
    </source>
</evidence>
<dbReference type="EMBL" id="MZ398243">
    <property type="protein sequence ID" value="QYC96981.1"/>
    <property type="molecule type" value="Genomic_DNA"/>
</dbReference>
<keyword evidence="2" id="KW-1185">Reference proteome</keyword>
<dbReference type="Proteomes" id="UP000826846">
    <property type="component" value="Segment"/>
</dbReference>
<dbReference type="RefSeq" id="YP_010673275.1">
    <property type="nucleotide sequence ID" value="NC_070983.1"/>
</dbReference>
<evidence type="ECO:0000313" key="2">
    <source>
        <dbReference type="Proteomes" id="UP000826846"/>
    </source>
</evidence>
<accession>A0AAE7WE82</accession>
<reference evidence="1 2" key="1">
    <citation type="submission" date="2021-06" db="EMBL/GenBank/DDBJ databases">
        <authorList>
            <person name="Tian F."/>
            <person name="Li J."/>
            <person name="Li F."/>
            <person name="Tong Y."/>
        </authorList>
    </citation>
    <scope>NUCLEOTIDE SEQUENCE [LARGE SCALE GENOMIC DNA]</scope>
</reference>
<name>A0AAE7WE82_9CAUD</name>